<proteinExistence type="predicted"/>
<dbReference type="Proteomes" id="UP001652461">
    <property type="component" value="Unassembled WGS sequence"/>
</dbReference>
<sequence>MHNQIEELEKILALPVRETIKKAHLQLEALQEIRLGIARPLTLWYRGRELFLTEEGRETLESHRAKKITEQEVRETLEFAGKYSLYAYEDELRQGYLTLPGGHRLGIAGKVILENGTVKTIRYVTSLNLRVTHEIKGCADRILPWLYGPEGLYHTLLISPPRCGKTTLLRDLIRQISDGGIGYRGMRAGVVDERSELGGCSLGVHGCDLGKRTDILDGCPKAEGMMMLVRSMSPEVIAVDEIGCRADMEAMENAIYCGCRILATVHGSSLSDIQQKPLFSNLMQKEIFDRYIILDARRGPGTVREIRDRKGKILCSNWQEPV</sequence>
<dbReference type="PANTHER" id="PTHR20953">
    <property type="entry name" value="KINASE-RELATED"/>
    <property type="match status" value="1"/>
</dbReference>
<accession>A0ABT2RUS7</accession>
<protein>
    <submittedName>
        <fullName evidence="4">Stage III sporulation protein AA</fullName>
    </submittedName>
</protein>
<feature type="domain" description="AAA+ ATPase" evidence="3">
    <location>
        <begin position="151"/>
        <end position="298"/>
    </location>
</feature>
<keyword evidence="5" id="KW-1185">Reference proteome</keyword>
<dbReference type="EMBL" id="JAOQKC010000004">
    <property type="protein sequence ID" value="MCU6696068.1"/>
    <property type="molecule type" value="Genomic_DNA"/>
</dbReference>
<evidence type="ECO:0000313" key="4">
    <source>
        <dbReference type="EMBL" id="MCU6696068.1"/>
    </source>
</evidence>
<evidence type="ECO:0000259" key="3">
    <source>
        <dbReference type="SMART" id="SM00382"/>
    </source>
</evidence>
<organism evidence="4 5">
    <name type="scientific">Laedolimicola ammoniilytica</name>
    <dbReference type="NCBI Taxonomy" id="2981771"/>
    <lineage>
        <taxon>Bacteria</taxon>
        <taxon>Bacillati</taxon>
        <taxon>Bacillota</taxon>
        <taxon>Clostridia</taxon>
        <taxon>Lachnospirales</taxon>
        <taxon>Lachnospiraceae</taxon>
        <taxon>Laedolimicola</taxon>
    </lineage>
</organism>
<gene>
    <name evidence="4" type="primary">spoIIIAA</name>
    <name evidence="4" type="ORF">OCV63_04050</name>
</gene>
<dbReference type="InterPro" id="IPR014217">
    <property type="entry name" value="Spore_III_AA"/>
</dbReference>
<evidence type="ECO:0000256" key="2">
    <source>
        <dbReference type="ARBA" id="ARBA00022840"/>
    </source>
</evidence>
<evidence type="ECO:0000256" key="1">
    <source>
        <dbReference type="ARBA" id="ARBA00022741"/>
    </source>
</evidence>
<dbReference type="SMART" id="SM00382">
    <property type="entry name" value="AAA"/>
    <property type="match status" value="1"/>
</dbReference>
<evidence type="ECO:0000313" key="5">
    <source>
        <dbReference type="Proteomes" id="UP001652461"/>
    </source>
</evidence>
<keyword evidence="2" id="KW-0067">ATP-binding</keyword>
<dbReference type="PANTHER" id="PTHR20953:SF3">
    <property type="entry name" value="P-LOOP CONTAINING NUCLEOSIDE TRIPHOSPHATE HYDROLASES SUPERFAMILY PROTEIN"/>
    <property type="match status" value="1"/>
</dbReference>
<dbReference type="InterPro" id="IPR045735">
    <property type="entry name" value="Spore_III_AA_AAA+_ATPase"/>
</dbReference>
<dbReference type="InterPro" id="IPR003593">
    <property type="entry name" value="AAA+_ATPase"/>
</dbReference>
<dbReference type="SUPFAM" id="SSF52540">
    <property type="entry name" value="P-loop containing nucleoside triphosphate hydrolases"/>
    <property type="match status" value="1"/>
</dbReference>
<name>A0ABT2RUS7_9FIRM</name>
<comment type="caution">
    <text evidence="4">The sequence shown here is derived from an EMBL/GenBank/DDBJ whole genome shotgun (WGS) entry which is preliminary data.</text>
</comment>
<dbReference type="NCBIfam" id="TIGR02858">
    <property type="entry name" value="spore_III_AA"/>
    <property type="match status" value="1"/>
</dbReference>
<dbReference type="Pfam" id="PF19568">
    <property type="entry name" value="Spore_III_AA"/>
    <property type="match status" value="1"/>
</dbReference>
<keyword evidence="1" id="KW-0547">Nucleotide-binding</keyword>
<reference evidence="4 5" key="1">
    <citation type="journal article" date="2021" name="ISME Commun">
        <title>Automated analysis of genomic sequences facilitates high-throughput and comprehensive description of bacteria.</title>
        <authorList>
            <person name="Hitch T.C.A."/>
        </authorList>
    </citation>
    <scope>NUCLEOTIDE SEQUENCE [LARGE SCALE GENOMIC DNA]</scope>
    <source>
        <strain evidence="4 5">Sanger_04</strain>
    </source>
</reference>
<dbReference type="Gene3D" id="3.40.50.300">
    <property type="entry name" value="P-loop containing nucleotide triphosphate hydrolases"/>
    <property type="match status" value="1"/>
</dbReference>
<dbReference type="RefSeq" id="WP_158362193.1">
    <property type="nucleotide sequence ID" value="NZ_JAOQKC010000004.1"/>
</dbReference>
<dbReference type="InterPro" id="IPR027417">
    <property type="entry name" value="P-loop_NTPase"/>
</dbReference>